<evidence type="ECO:0000313" key="3">
    <source>
        <dbReference type="Proteomes" id="UP000299102"/>
    </source>
</evidence>
<dbReference type="EMBL" id="BGZK01000611">
    <property type="protein sequence ID" value="GBP52861.1"/>
    <property type="molecule type" value="Genomic_DNA"/>
</dbReference>
<feature type="region of interest" description="Disordered" evidence="1">
    <location>
        <begin position="42"/>
        <end position="68"/>
    </location>
</feature>
<keyword evidence="3" id="KW-1185">Reference proteome</keyword>
<evidence type="ECO:0000313" key="2">
    <source>
        <dbReference type="EMBL" id="GBP52861.1"/>
    </source>
</evidence>
<dbReference type="AlphaFoldDB" id="A0A4C1WNK5"/>
<sequence>MSTFVPTNAPDILGRSVLVRSALLLDTERYKMPLPGDMGCKLTDPPHSHSRARPASASRPRPARVHPGWLRPRHKYTHITCPHARLLHAPVAACPYVLARIRVPSPVVPLHSRSRGRPHRSRLPHVPCDTIPHAYFRRHRTHAHSGPATYMIRRHADSEHVVNRIDTIIFYTFPSRRSLPACTARETSSPDTRS</sequence>
<organism evidence="2 3">
    <name type="scientific">Eumeta variegata</name>
    <name type="common">Bagworm moth</name>
    <name type="synonym">Eumeta japonica</name>
    <dbReference type="NCBI Taxonomy" id="151549"/>
    <lineage>
        <taxon>Eukaryota</taxon>
        <taxon>Metazoa</taxon>
        <taxon>Ecdysozoa</taxon>
        <taxon>Arthropoda</taxon>
        <taxon>Hexapoda</taxon>
        <taxon>Insecta</taxon>
        <taxon>Pterygota</taxon>
        <taxon>Neoptera</taxon>
        <taxon>Endopterygota</taxon>
        <taxon>Lepidoptera</taxon>
        <taxon>Glossata</taxon>
        <taxon>Ditrysia</taxon>
        <taxon>Tineoidea</taxon>
        <taxon>Psychidae</taxon>
        <taxon>Oiketicinae</taxon>
        <taxon>Eumeta</taxon>
    </lineage>
</organism>
<evidence type="ECO:0000256" key="1">
    <source>
        <dbReference type="SAM" id="MobiDB-lite"/>
    </source>
</evidence>
<name>A0A4C1WNK5_EUMVA</name>
<proteinExistence type="predicted"/>
<protein>
    <submittedName>
        <fullName evidence="2">Uncharacterized protein</fullName>
    </submittedName>
</protein>
<reference evidence="2 3" key="1">
    <citation type="journal article" date="2019" name="Commun. Biol.">
        <title>The bagworm genome reveals a unique fibroin gene that provides high tensile strength.</title>
        <authorList>
            <person name="Kono N."/>
            <person name="Nakamura H."/>
            <person name="Ohtoshi R."/>
            <person name="Tomita M."/>
            <person name="Numata K."/>
            <person name="Arakawa K."/>
        </authorList>
    </citation>
    <scope>NUCLEOTIDE SEQUENCE [LARGE SCALE GENOMIC DNA]</scope>
</reference>
<accession>A0A4C1WNK5</accession>
<gene>
    <name evidence="2" type="ORF">EVAR_39025_1</name>
</gene>
<comment type="caution">
    <text evidence="2">The sequence shown here is derived from an EMBL/GenBank/DDBJ whole genome shotgun (WGS) entry which is preliminary data.</text>
</comment>
<dbReference type="Proteomes" id="UP000299102">
    <property type="component" value="Unassembled WGS sequence"/>
</dbReference>